<dbReference type="GO" id="GO:0055085">
    <property type="term" value="P:transmembrane transport"/>
    <property type="evidence" value="ECO:0007669"/>
    <property type="project" value="InterPro"/>
</dbReference>
<dbReference type="PROSITE" id="PS52015">
    <property type="entry name" value="TONB_CTD"/>
    <property type="match status" value="1"/>
</dbReference>
<dbReference type="eggNOG" id="COG0810">
    <property type="taxonomic scope" value="Bacteria"/>
</dbReference>
<evidence type="ECO:0000259" key="7">
    <source>
        <dbReference type="PROSITE" id="PS52015"/>
    </source>
</evidence>
<dbReference type="EMBL" id="JMIW01000002">
    <property type="protein sequence ID" value="KEO90927.1"/>
    <property type="molecule type" value="Genomic_DNA"/>
</dbReference>
<protein>
    <recommendedName>
        <fullName evidence="7">TonB C-terminal domain-containing protein</fullName>
    </recommendedName>
</protein>
<evidence type="ECO:0000256" key="5">
    <source>
        <dbReference type="SAM" id="MobiDB-lite"/>
    </source>
</evidence>
<comment type="caution">
    <text evidence="8">The sequence shown here is derived from an EMBL/GenBank/DDBJ whole genome shotgun (WGS) entry which is preliminary data.</text>
</comment>
<sequence length="224" mass="23503">MSYANTASRPNPLAAVGALGVPATFGLILIAGLAVKHVMVPPIPNPDATNIPDVVVTPKPIDDDLPPTDTKSTSTPVPMPTYTRPQSDLDFDLGPVGPITPVGEFDPGSLLGSDDFTGSLPKLEPLFDPVAAAPRGNPANWITTADYRSTWIRRELTGTARFTLKIDAGGRVTDCRITGSTGHAALDQATCALIERRAVFNPAKGTDGKVTAGTYSSSVNWQIP</sequence>
<keyword evidence="3 6" id="KW-1133">Transmembrane helix</keyword>
<dbReference type="SUPFAM" id="SSF74653">
    <property type="entry name" value="TolA/TonB C-terminal domain"/>
    <property type="match status" value="1"/>
</dbReference>
<dbReference type="Pfam" id="PF03544">
    <property type="entry name" value="TonB_C"/>
    <property type="match status" value="1"/>
</dbReference>
<dbReference type="Proteomes" id="UP000027647">
    <property type="component" value="Unassembled WGS sequence"/>
</dbReference>
<reference evidence="8 9" key="1">
    <citation type="submission" date="2014-04" db="EMBL/GenBank/DDBJ databases">
        <title>A comprehensive comparison of genomes of Erythrobacter spp. strains.</title>
        <authorList>
            <person name="Zheng Q."/>
        </authorList>
    </citation>
    <scope>NUCLEOTIDE SEQUENCE [LARGE SCALE GENOMIC DNA]</scope>
    <source>
        <strain evidence="8 9">DSM 6997</strain>
    </source>
</reference>
<evidence type="ECO:0000256" key="2">
    <source>
        <dbReference type="ARBA" id="ARBA00022692"/>
    </source>
</evidence>
<dbReference type="OrthoDB" id="7585155at2"/>
<evidence type="ECO:0000256" key="4">
    <source>
        <dbReference type="ARBA" id="ARBA00023136"/>
    </source>
</evidence>
<feature type="transmembrane region" description="Helical" evidence="6">
    <location>
        <begin position="12"/>
        <end position="35"/>
    </location>
</feature>
<gene>
    <name evidence="8" type="ORF">EH31_07795</name>
</gene>
<feature type="domain" description="TonB C-terminal" evidence="7">
    <location>
        <begin position="132"/>
        <end position="224"/>
    </location>
</feature>
<dbReference type="Gene3D" id="3.30.1150.10">
    <property type="match status" value="1"/>
</dbReference>
<feature type="region of interest" description="Disordered" evidence="5">
    <location>
        <begin position="58"/>
        <end position="85"/>
    </location>
</feature>
<keyword evidence="9" id="KW-1185">Reference proteome</keyword>
<evidence type="ECO:0000256" key="6">
    <source>
        <dbReference type="SAM" id="Phobius"/>
    </source>
</evidence>
<comment type="subcellular location">
    <subcellularLocation>
        <location evidence="1">Membrane</location>
        <topology evidence="1">Single-pass membrane protein</topology>
    </subcellularLocation>
</comment>
<name>A0A074MZ55_ERYLO</name>
<proteinExistence type="predicted"/>
<evidence type="ECO:0000256" key="1">
    <source>
        <dbReference type="ARBA" id="ARBA00004167"/>
    </source>
</evidence>
<dbReference type="AlphaFoldDB" id="A0A074MZ55"/>
<keyword evidence="2 6" id="KW-0812">Transmembrane</keyword>
<dbReference type="InterPro" id="IPR037682">
    <property type="entry name" value="TonB_C"/>
</dbReference>
<dbReference type="NCBIfam" id="TIGR01352">
    <property type="entry name" value="tonB_Cterm"/>
    <property type="match status" value="1"/>
</dbReference>
<keyword evidence="4 6" id="KW-0472">Membrane</keyword>
<evidence type="ECO:0000256" key="3">
    <source>
        <dbReference type="ARBA" id="ARBA00022989"/>
    </source>
</evidence>
<evidence type="ECO:0000313" key="8">
    <source>
        <dbReference type="EMBL" id="KEO90927.1"/>
    </source>
</evidence>
<accession>A0A074MZ55</accession>
<organism evidence="8 9">
    <name type="scientific">Erythrobacter longus</name>
    <dbReference type="NCBI Taxonomy" id="1044"/>
    <lineage>
        <taxon>Bacteria</taxon>
        <taxon>Pseudomonadati</taxon>
        <taxon>Pseudomonadota</taxon>
        <taxon>Alphaproteobacteria</taxon>
        <taxon>Sphingomonadales</taxon>
        <taxon>Erythrobacteraceae</taxon>
        <taxon>Erythrobacter/Porphyrobacter group</taxon>
        <taxon>Erythrobacter</taxon>
    </lineage>
</organism>
<dbReference type="STRING" id="1044.EH31_07795"/>
<dbReference type="InterPro" id="IPR006260">
    <property type="entry name" value="TonB/TolA_C"/>
</dbReference>
<evidence type="ECO:0000313" key="9">
    <source>
        <dbReference type="Proteomes" id="UP000027647"/>
    </source>
</evidence>
<dbReference type="RefSeq" id="WP_051699042.1">
    <property type="nucleotide sequence ID" value="NZ_JMIW01000002.1"/>
</dbReference>
<dbReference type="GO" id="GO:0016020">
    <property type="term" value="C:membrane"/>
    <property type="evidence" value="ECO:0007669"/>
    <property type="project" value="UniProtKB-SubCell"/>
</dbReference>